<proteinExistence type="predicted"/>
<reference evidence="1" key="1">
    <citation type="submission" date="2022-04" db="EMBL/GenBank/DDBJ databases">
        <title>Genome of the entomopathogenic fungus Entomophthora muscae.</title>
        <authorList>
            <person name="Elya C."/>
            <person name="Lovett B.R."/>
            <person name="Lee E."/>
            <person name="Macias A.M."/>
            <person name="Hajek A.E."/>
            <person name="De Bivort B.L."/>
            <person name="Kasson M.T."/>
            <person name="De Fine Licht H.H."/>
            <person name="Stajich J.E."/>
        </authorList>
    </citation>
    <scope>NUCLEOTIDE SEQUENCE</scope>
    <source>
        <strain evidence="1">Berkeley</strain>
    </source>
</reference>
<accession>A0ACC2TQA7</accession>
<gene>
    <name evidence="1" type="ORF">DSO57_1026614</name>
</gene>
<sequence length="624" mass="67657">MSDPKRVYTKLEQSSLRLALGDSSLRSAIHCPQCHRLDAFNFNKLKNNNFGYRCESRTSLNGSVRPPGCGKTVASGYIHEAIFQLTGVDILTSDDHFARVASAAPEERITKTGPRLSGPSTTRRTIVRSIPAYTPAAPSRRPTARETADQRNADARAAQRLAEAEHLDAENARQENSELHQLRTSPSVDDHVEEHIEDWADCMDEEDACGTPYHNFSPSPQYRPVLGVRHSMHATSAENVRSATPPPASESFVPRASPVQDPSLSRILDMLQSENAALRAQIADLTKQLTLFLSRENQRTKPAQPKSSAQVPAASPGPSTETPQPSATEAAPPVHNAAPETEAPNKRPRVSYAEKLKSSFPNASTEKLRKATSALQGLTTHRKKLPTADRLQLVYVGGILRKPIREVKQNLMDLGFDTRASSIANISFLGASTCELLMAPGAASHFKRKIKEIDCPNLRILENFDAAKAADPKASSALKSTLVNSYTKRIHSVISREGASPEVRKFFSALLASQSLPLPTESPRDNEDEIPLSATPMETDDQSDAQPSKETDGDEPTVPMETDTSPVPAEAVNPQSTGPAETSSGYSEPHVPTVVPAQTDTAISTVPSIESESLLDIAPLQSNE</sequence>
<name>A0ACC2TQA7_9FUNG</name>
<evidence type="ECO:0000313" key="1">
    <source>
        <dbReference type="EMBL" id="KAJ9076412.1"/>
    </source>
</evidence>
<dbReference type="Proteomes" id="UP001165960">
    <property type="component" value="Unassembled WGS sequence"/>
</dbReference>
<keyword evidence="2" id="KW-1185">Reference proteome</keyword>
<comment type="caution">
    <text evidence="1">The sequence shown here is derived from an EMBL/GenBank/DDBJ whole genome shotgun (WGS) entry which is preliminary data.</text>
</comment>
<protein>
    <submittedName>
        <fullName evidence="1">Uncharacterized protein</fullName>
    </submittedName>
</protein>
<organism evidence="1 2">
    <name type="scientific">Entomophthora muscae</name>
    <dbReference type="NCBI Taxonomy" id="34485"/>
    <lineage>
        <taxon>Eukaryota</taxon>
        <taxon>Fungi</taxon>
        <taxon>Fungi incertae sedis</taxon>
        <taxon>Zoopagomycota</taxon>
        <taxon>Entomophthoromycotina</taxon>
        <taxon>Entomophthoromycetes</taxon>
        <taxon>Entomophthorales</taxon>
        <taxon>Entomophthoraceae</taxon>
        <taxon>Entomophthora</taxon>
    </lineage>
</organism>
<evidence type="ECO:0000313" key="2">
    <source>
        <dbReference type="Proteomes" id="UP001165960"/>
    </source>
</evidence>
<dbReference type="EMBL" id="QTSX02002286">
    <property type="protein sequence ID" value="KAJ9076412.1"/>
    <property type="molecule type" value="Genomic_DNA"/>
</dbReference>